<proteinExistence type="predicted"/>
<reference evidence="1 2" key="1">
    <citation type="submission" date="2018-06" db="EMBL/GenBank/DDBJ databases">
        <title>Draft Genome Sequence of a Novel Marine Bacterium Related to the Verrucomicrobia.</title>
        <authorList>
            <person name="Vosseberg J."/>
            <person name="Martijn J."/>
            <person name="Ettema T.J.G."/>
        </authorList>
    </citation>
    <scope>NUCLEOTIDE SEQUENCE [LARGE SCALE GENOMIC DNA]</scope>
    <source>
        <strain evidence="1">TARA_B100001123</strain>
    </source>
</reference>
<dbReference type="Proteomes" id="UP000247465">
    <property type="component" value="Chromosome"/>
</dbReference>
<evidence type="ECO:0000313" key="2">
    <source>
        <dbReference type="Proteomes" id="UP000247465"/>
    </source>
</evidence>
<dbReference type="AlphaFoldDB" id="A0A2Z4AQ12"/>
<name>A0A2Z4AQ12_9BACT</name>
<dbReference type="KEGG" id="mtar:DF168_01079"/>
<accession>A0A2Z4AQ12</accession>
<protein>
    <submittedName>
        <fullName evidence="1">Uncharacterized protein</fullName>
    </submittedName>
</protein>
<organism evidence="1 2">
    <name type="scientific">Candidatus Moanibacter tarae</name>
    <dbReference type="NCBI Taxonomy" id="2200854"/>
    <lineage>
        <taxon>Bacteria</taxon>
        <taxon>Pseudomonadati</taxon>
        <taxon>Verrucomicrobiota</taxon>
        <taxon>Opitutia</taxon>
        <taxon>Puniceicoccales</taxon>
        <taxon>Puniceicoccales incertae sedis</taxon>
        <taxon>Candidatus Moanibacter</taxon>
    </lineage>
</organism>
<evidence type="ECO:0000313" key="1">
    <source>
        <dbReference type="EMBL" id="AWT59882.1"/>
    </source>
</evidence>
<gene>
    <name evidence="1" type="ORF">DF168_01079</name>
</gene>
<dbReference type="EMBL" id="CP029803">
    <property type="protein sequence ID" value="AWT59882.1"/>
    <property type="molecule type" value="Genomic_DNA"/>
</dbReference>
<sequence length="34" mass="4063">MNHHFINKAMEKFQETGERKGYGEFCIRAFEDVV</sequence>